<name>F0ST60_RUBBR</name>
<dbReference type="HOGENOM" id="CLU_096107_0_0_0"/>
<protein>
    <submittedName>
        <fullName evidence="1">TPR repeat-containing protein</fullName>
    </submittedName>
</protein>
<dbReference type="STRING" id="756272.Plabr_1660"/>
<dbReference type="RefSeq" id="WP_013627998.1">
    <property type="nucleotide sequence ID" value="NC_015174.1"/>
</dbReference>
<evidence type="ECO:0000313" key="1">
    <source>
        <dbReference type="EMBL" id="ADY59271.1"/>
    </source>
</evidence>
<dbReference type="Proteomes" id="UP000006860">
    <property type="component" value="Chromosome"/>
</dbReference>
<dbReference type="eggNOG" id="COG0457">
    <property type="taxonomic scope" value="Bacteria"/>
</dbReference>
<proteinExistence type="predicted"/>
<dbReference type="Gene3D" id="1.25.40.10">
    <property type="entry name" value="Tetratricopeptide repeat domain"/>
    <property type="match status" value="1"/>
</dbReference>
<gene>
    <name evidence="1" type="ordered locus">Plabr_1660</name>
</gene>
<dbReference type="SUPFAM" id="SSF48452">
    <property type="entry name" value="TPR-like"/>
    <property type="match status" value="1"/>
</dbReference>
<keyword evidence="2" id="KW-1185">Reference proteome</keyword>
<dbReference type="InterPro" id="IPR011990">
    <property type="entry name" value="TPR-like_helical_dom_sf"/>
</dbReference>
<accession>F0ST60</accession>
<dbReference type="AlphaFoldDB" id="F0ST60"/>
<dbReference type="EMBL" id="CP002546">
    <property type="protein sequence ID" value="ADY59271.1"/>
    <property type="molecule type" value="Genomic_DNA"/>
</dbReference>
<reference evidence="2" key="1">
    <citation type="submission" date="2011-02" db="EMBL/GenBank/DDBJ databases">
        <title>The complete genome of Planctomyces brasiliensis DSM 5305.</title>
        <authorList>
            <person name="Lucas S."/>
            <person name="Copeland A."/>
            <person name="Lapidus A."/>
            <person name="Bruce D."/>
            <person name="Goodwin L."/>
            <person name="Pitluck S."/>
            <person name="Kyrpides N."/>
            <person name="Mavromatis K."/>
            <person name="Pagani I."/>
            <person name="Ivanova N."/>
            <person name="Ovchinnikova G."/>
            <person name="Lu M."/>
            <person name="Detter J.C."/>
            <person name="Han C."/>
            <person name="Land M."/>
            <person name="Hauser L."/>
            <person name="Markowitz V."/>
            <person name="Cheng J.-F."/>
            <person name="Hugenholtz P."/>
            <person name="Woyke T."/>
            <person name="Wu D."/>
            <person name="Tindall B."/>
            <person name="Pomrenke H.G."/>
            <person name="Brambilla E."/>
            <person name="Klenk H.-P."/>
            <person name="Eisen J.A."/>
        </authorList>
    </citation>
    <scope>NUCLEOTIDE SEQUENCE [LARGE SCALE GENOMIC DNA]</scope>
    <source>
        <strain evidence="2">ATCC 49424 / DSM 5305 / JCM 21570 / NBRC 103401 / IFAM 1448</strain>
    </source>
</reference>
<evidence type="ECO:0000313" key="2">
    <source>
        <dbReference type="Proteomes" id="UP000006860"/>
    </source>
</evidence>
<dbReference type="OrthoDB" id="271653at2"/>
<dbReference type="KEGG" id="pbs:Plabr_1660"/>
<sequence length="253" mass="28087">MSGTLFRAWAAFDAGAVHSALLQVKRHLHRDSDDGRGWELMGLIQHRRGRYRRAVSALERASCLVPLRPAARVALAHAYGQTGHVMLARELFHLHTEDDQLSAEMLLQIAAGLEELHDVAGALRVCRLATVREPELAQAYYDMGFYAGLCGYPPKMTESLALKAIDLDPDRACFRIGLAGLRLQMGRDRDAYELVRGFTQDQVNEICCDSCLKRVLGLWETAGDQQRVEWAEARLQELAAEQVSGKNGSQGGE</sequence>
<organism evidence="1 2">
    <name type="scientific">Rubinisphaera brasiliensis (strain ATCC 49424 / DSM 5305 / JCM 21570 / IAM 15109 / NBRC 103401 / IFAM 1448)</name>
    <name type="common">Planctomyces brasiliensis</name>
    <dbReference type="NCBI Taxonomy" id="756272"/>
    <lineage>
        <taxon>Bacteria</taxon>
        <taxon>Pseudomonadati</taxon>
        <taxon>Planctomycetota</taxon>
        <taxon>Planctomycetia</taxon>
        <taxon>Planctomycetales</taxon>
        <taxon>Planctomycetaceae</taxon>
        <taxon>Rubinisphaera</taxon>
    </lineage>
</organism>